<comment type="caution">
    <text evidence="7">The sequence shown here is derived from an EMBL/GenBank/DDBJ whole genome shotgun (WGS) entry which is preliminary data.</text>
</comment>
<feature type="non-terminal residue" evidence="7">
    <location>
        <position position="1580"/>
    </location>
</feature>
<dbReference type="PANTHER" id="PTHR13367:SF28">
    <property type="entry name" value="UBIQUITIN THIOESTERASE ZRANB1"/>
    <property type="match status" value="1"/>
</dbReference>
<dbReference type="Proteomes" id="UP000654075">
    <property type="component" value="Unassembled WGS sequence"/>
</dbReference>
<reference evidence="7" key="1">
    <citation type="submission" date="2021-02" db="EMBL/GenBank/DDBJ databases">
        <authorList>
            <person name="Dougan E. K."/>
            <person name="Rhodes N."/>
            <person name="Thang M."/>
            <person name="Chan C."/>
        </authorList>
    </citation>
    <scope>NUCLEOTIDE SEQUENCE</scope>
</reference>
<evidence type="ECO:0000256" key="2">
    <source>
        <dbReference type="ARBA" id="ARBA00012759"/>
    </source>
</evidence>
<evidence type="ECO:0000256" key="5">
    <source>
        <dbReference type="ARBA" id="ARBA00022801"/>
    </source>
</evidence>
<dbReference type="EC" id="3.4.19.12" evidence="2"/>
<dbReference type="GO" id="GO:0071947">
    <property type="term" value="P:protein deubiquitination involved in ubiquitin-dependent protein catabolic process"/>
    <property type="evidence" value="ECO:0007669"/>
    <property type="project" value="TreeGrafter"/>
</dbReference>
<evidence type="ECO:0000256" key="6">
    <source>
        <dbReference type="ARBA" id="ARBA00022807"/>
    </source>
</evidence>
<dbReference type="GO" id="GO:0005737">
    <property type="term" value="C:cytoplasm"/>
    <property type="evidence" value="ECO:0007669"/>
    <property type="project" value="TreeGrafter"/>
</dbReference>
<dbReference type="InterPro" id="IPR051346">
    <property type="entry name" value="OTU_Deubiquitinase"/>
</dbReference>
<evidence type="ECO:0000256" key="3">
    <source>
        <dbReference type="ARBA" id="ARBA00022670"/>
    </source>
</evidence>
<organism evidence="7 8">
    <name type="scientific">Polarella glacialis</name>
    <name type="common">Dinoflagellate</name>
    <dbReference type="NCBI Taxonomy" id="89957"/>
    <lineage>
        <taxon>Eukaryota</taxon>
        <taxon>Sar</taxon>
        <taxon>Alveolata</taxon>
        <taxon>Dinophyceae</taxon>
        <taxon>Suessiales</taxon>
        <taxon>Suessiaceae</taxon>
        <taxon>Polarella</taxon>
    </lineage>
</organism>
<keyword evidence="5" id="KW-0378">Hydrolase</keyword>
<accession>A0A813GVI0</accession>
<dbReference type="GO" id="GO:0070530">
    <property type="term" value="F:K63-linked polyubiquitin modification-dependent protein binding"/>
    <property type="evidence" value="ECO:0007669"/>
    <property type="project" value="TreeGrafter"/>
</dbReference>
<keyword evidence="6" id="KW-0788">Thiol protease</keyword>
<feature type="non-terminal residue" evidence="7">
    <location>
        <position position="1"/>
    </location>
</feature>
<evidence type="ECO:0000313" key="8">
    <source>
        <dbReference type="Proteomes" id="UP000654075"/>
    </source>
</evidence>
<dbReference type="GO" id="GO:0004843">
    <property type="term" value="F:cysteine-type deubiquitinase activity"/>
    <property type="evidence" value="ECO:0007669"/>
    <property type="project" value="UniProtKB-EC"/>
</dbReference>
<dbReference type="GO" id="GO:0005634">
    <property type="term" value="C:nucleus"/>
    <property type="evidence" value="ECO:0007669"/>
    <property type="project" value="TreeGrafter"/>
</dbReference>
<evidence type="ECO:0000256" key="4">
    <source>
        <dbReference type="ARBA" id="ARBA00022786"/>
    </source>
</evidence>
<comment type="catalytic activity">
    <reaction evidence="1">
        <text>Thiol-dependent hydrolysis of ester, thioester, amide, peptide and isopeptide bonds formed by the C-terminal Gly of ubiquitin (a 76-residue protein attached to proteins as an intracellular targeting signal).</text>
        <dbReference type="EC" id="3.4.19.12"/>
    </reaction>
</comment>
<keyword evidence="4" id="KW-0833">Ubl conjugation pathway</keyword>
<sequence>DLVLPTLPPHLQEEGGSLQRKLSQATRQCETFRNAAQDELDSRVSFFGAFVQDPKKAVADAAAAKIAEVGGALVEKIVGGVGLPKAGAAAANGSPSLARLTEALAVVSGLFGRLAPADGSVPKPVRIAAQALQQCLATTKAMPRPLMREEWLAAEHGTVAVYEARFHTFLVEVVQQVKQMQEGGIVLLPGGWLRSHVSKEDPSEADDCGHCVLLAVVRGSGAAASGKYSLAVVNTGEGLQYHPVAANAAPPSPSLPLRQTALVVSAIPVERLQSSGFWYLVYRQLLCPAEASGPGVLYGRLLPFTNQKPLSSNFGTEPAGWISRLPVPAAGDQNFTCCVERALALCLVAAGLSAEEASWWSGVRLRQALLATINDALPAASASPISAGEIAVVRVAASSLARAAAEHAGRFHKAEGAAEGRDQPFLLVKQLIEQTHSKLDAIAAGSEGGLLSVQPPCAPPLDAEFSKGVETDFDNFERLLREDVEKLKGEVDPPRILIPVLTSKLPLSVKNPFEAAACCRLTAHLLTLLINQQDQISHAAASCFALVAHLMTRLLPLPLPLDHPERAGRCFWAQEMQYETKADLMRHLYLVARHFAASSFTLRANRETDGARVVVAGALAAIMDALMRRPVNFLGSGKFDGSQATLHYSGLAEGPGTAYGLDPGIFAKASESLLLVAPEYASLRALVLDYFTSIRQQLDERHVIFSFDQSMQCGEGDREFISQVGLCLGVPAARREAHLLITGQRPELLELFLELMWFRDVVFLWKMLMLPSDSGPSGGNWRATDSILQWSWQKEHFVVRGFDSELSPAARPEGFTDLVKKPFDWLFGKYQSKGKAVSAASASVLAGAKVDTEDDVLFLEHLPSFNDTLKPSDSELLLTYLTAPYIRVPLLLGFFADRERVSLLREPLLQSVLDAALFEPGPWQSKKAAAAGPPDTVPAAFDSEGGNRTHLATPAGLLFNELLCSPKVVLDTVLVLLKVAVEKDPGRPGSANEGLILYLVRLAVRVESYLLFVVRHARRGGYLERSGAHWEAKVRGLPTAGAGDDALVSHLELLHRQLREALEGKVSAMLLYWTKAAAKRRDTLLASGCRAHAHLALICKNVPAESFGARDAAIFLSAQVFLNMNHRWFKHSATEAAEGTGDGWLGVCEFELFDMFEGRRSLLAGWLKANKEEAQSVLQRVEWVATFRGSVDGLNQGEDDQSVEWVEVLGEPGNFVPKAGAPTKEWRAAQGSEKFQPWLLRVTHGPAESGGQISVNLGRYNVKGDGLSLVPDWAVESQDFCGAFGHSDVHCSDKEVSANRVWKQIVGHHHDLQRWVADDRGLDADPYTSVGNPLHLYSAGSLASEKKWLAEVLEPVRSKVAILGELALFFQESSGLLSKGAGGVARLAGLLERDGEGKQPKLRQLKEVMVYRNPPVVEVYDVIESGRQFYRSLAFCSDSKWCFHAPKAGELALQNQQTSSWSLAGGSTESIFKPSSSVLVFRQIVDQAGRQLYVPPSFLRGLLPDALIERYSFWRSEGAVGWSSGDGLIIGDEIKQCDMPTRLHVSIRRDPASPGLASALIQRLALKEPAGATRSRYCLW</sequence>
<dbReference type="OrthoDB" id="2684236at2759"/>
<evidence type="ECO:0000256" key="1">
    <source>
        <dbReference type="ARBA" id="ARBA00000707"/>
    </source>
</evidence>
<dbReference type="EMBL" id="CAJNNV010029262">
    <property type="protein sequence ID" value="CAE8627762.1"/>
    <property type="molecule type" value="Genomic_DNA"/>
</dbReference>
<dbReference type="PANTHER" id="PTHR13367">
    <property type="entry name" value="UBIQUITIN THIOESTERASE"/>
    <property type="match status" value="1"/>
</dbReference>
<keyword evidence="8" id="KW-1185">Reference proteome</keyword>
<evidence type="ECO:0000313" key="7">
    <source>
        <dbReference type="EMBL" id="CAE8627762.1"/>
    </source>
</evidence>
<proteinExistence type="predicted"/>
<name>A0A813GVI0_POLGL</name>
<protein>
    <recommendedName>
        <fullName evidence="2">ubiquitinyl hydrolase 1</fullName>
        <ecNumber evidence="2">3.4.19.12</ecNumber>
    </recommendedName>
</protein>
<gene>
    <name evidence="7" type="ORF">PGLA1383_LOCUS44477</name>
</gene>
<keyword evidence="3" id="KW-0645">Protease</keyword>